<feature type="domain" description="Core Histone H2A/H2B/H3" evidence="6">
    <location>
        <begin position="25"/>
        <end position="108"/>
    </location>
</feature>
<dbReference type="PANTHER" id="PTHR11426">
    <property type="entry name" value="HISTONE H3"/>
    <property type="match status" value="1"/>
</dbReference>
<name>A0A452SML5_URSAM</name>
<evidence type="ECO:0000256" key="2">
    <source>
        <dbReference type="ARBA" id="ARBA00010343"/>
    </source>
</evidence>
<dbReference type="InterPro" id="IPR000164">
    <property type="entry name" value="Histone_H3/CENP-A"/>
</dbReference>
<dbReference type="SMART" id="SM00428">
    <property type="entry name" value="H3"/>
    <property type="match status" value="1"/>
</dbReference>
<evidence type="ECO:0000313" key="8">
    <source>
        <dbReference type="Proteomes" id="UP000291022"/>
    </source>
</evidence>
<dbReference type="Proteomes" id="UP000291022">
    <property type="component" value="Unassembled WGS sequence"/>
</dbReference>
<evidence type="ECO:0000259" key="6">
    <source>
        <dbReference type="Pfam" id="PF00125"/>
    </source>
</evidence>
<protein>
    <recommendedName>
        <fullName evidence="6">Core Histone H2A/H2B/H3 domain-containing protein</fullName>
    </recommendedName>
</protein>
<dbReference type="GO" id="GO:0003677">
    <property type="term" value="F:DNA binding"/>
    <property type="evidence" value="ECO:0007669"/>
    <property type="project" value="InterPro"/>
</dbReference>
<dbReference type="GO" id="GO:0030527">
    <property type="term" value="F:structural constituent of chromatin"/>
    <property type="evidence" value="ECO:0007669"/>
    <property type="project" value="InterPro"/>
</dbReference>
<dbReference type="InterPro" id="IPR009072">
    <property type="entry name" value="Histone-fold"/>
</dbReference>
<evidence type="ECO:0000256" key="4">
    <source>
        <dbReference type="ARBA" id="ARBA00022481"/>
    </source>
</evidence>
<dbReference type="SUPFAM" id="SSF47113">
    <property type="entry name" value="Histone-fold"/>
    <property type="match status" value="1"/>
</dbReference>
<accession>A0A452SML5</accession>
<evidence type="ECO:0000256" key="3">
    <source>
        <dbReference type="ARBA" id="ARBA00022454"/>
    </source>
</evidence>
<dbReference type="Ensembl" id="ENSUAMT00000037777.1">
    <property type="protein sequence ID" value="ENSUAMP00000033915.1"/>
    <property type="gene ID" value="ENSUAMG00000025838.1"/>
</dbReference>
<dbReference type="GO" id="GO:0005654">
    <property type="term" value="C:nucleoplasm"/>
    <property type="evidence" value="ECO:0007669"/>
    <property type="project" value="UniProtKB-ARBA"/>
</dbReference>
<dbReference type="GO" id="GO:0000786">
    <property type="term" value="C:nucleosome"/>
    <property type="evidence" value="ECO:0007669"/>
    <property type="project" value="InterPro"/>
</dbReference>
<dbReference type="OMA" id="THIRITR"/>
<dbReference type="PROSITE" id="PS00959">
    <property type="entry name" value="HISTONE_H3_2"/>
    <property type="match status" value="1"/>
</dbReference>
<keyword evidence="4" id="KW-0488">Methylation</keyword>
<reference evidence="7" key="3">
    <citation type="submission" date="2025-09" db="UniProtKB">
        <authorList>
            <consortium name="Ensembl"/>
        </authorList>
    </citation>
    <scope>IDENTIFICATION</scope>
</reference>
<evidence type="ECO:0000256" key="1">
    <source>
        <dbReference type="ARBA" id="ARBA00004286"/>
    </source>
</evidence>
<dbReference type="FunFam" id="1.10.20.10:FF:000001">
    <property type="entry name" value="Histone H3"/>
    <property type="match status" value="1"/>
</dbReference>
<dbReference type="PRINTS" id="PR00622">
    <property type="entry name" value="HISTONEH3"/>
</dbReference>
<comment type="similarity">
    <text evidence="2">Belongs to the histone H3 family.</text>
</comment>
<reference evidence="7" key="2">
    <citation type="submission" date="2025-08" db="UniProtKB">
        <authorList>
            <consortium name="Ensembl"/>
        </authorList>
    </citation>
    <scope>IDENTIFICATION</scope>
</reference>
<keyword evidence="3" id="KW-0158">Chromosome</keyword>
<evidence type="ECO:0000256" key="5">
    <source>
        <dbReference type="ARBA" id="ARBA00022934"/>
    </source>
</evidence>
<keyword evidence="8" id="KW-1185">Reference proteome</keyword>
<dbReference type="CDD" id="cd22911">
    <property type="entry name" value="HFD_H3"/>
    <property type="match status" value="1"/>
</dbReference>
<dbReference type="Gene3D" id="1.10.20.10">
    <property type="entry name" value="Histone, subunit A"/>
    <property type="match status" value="1"/>
</dbReference>
<keyword evidence="5" id="KW-0164">Citrullination</keyword>
<evidence type="ECO:0000313" key="7">
    <source>
        <dbReference type="Ensembl" id="ENSUAMP00000033915.1"/>
    </source>
</evidence>
<dbReference type="GeneTree" id="ENSGT01150000287000"/>
<dbReference type="GO" id="GO:0046982">
    <property type="term" value="F:protein heterodimerization activity"/>
    <property type="evidence" value="ECO:0007669"/>
    <property type="project" value="InterPro"/>
</dbReference>
<organism evidence="7 8">
    <name type="scientific">Ursus americanus</name>
    <name type="common">American black bear</name>
    <name type="synonym">Euarctos americanus</name>
    <dbReference type="NCBI Taxonomy" id="9643"/>
    <lineage>
        <taxon>Eukaryota</taxon>
        <taxon>Metazoa</taxon>
        <taxon>Chordata</taxon>
        <taxon>Craniata</taxon>
        <taxon>Vertebrata</taxon>
        <taxon>Euteleostomi</taxon>
        <taxon>Mammalia</taxon>
        <taxon>Eutheria</taxon>
        <taxon>Laurasiatheria</taxon>
        <taxon>Carnivora</taxon>
        <taxon>Caniformia</taxon>
        <taxon>Ursidae</taxon>
        <taxon>Ursus</taxon>
    </lineage>
</organism>
<dbReference type="AlphaFoldDB" id="A0A452SML5"/>
<reference evidence="8" key="1">
    <citation type="submission" date="2016-06" db="EMBL/GenBank/DDBJ databases">
        <title>De novo assembly and RNA-Seq shows season-dependent expression and editing in black bear kidneys.</title>
        <authorList>
            <person name="Korstanje R."/>
            <person name="Srivastava A."/>
            <person name="Sarsani V.K."/>
            <person name="Sheehan S.M."/>
            <person name="Seger R.L."/>
            <person name="Barter M.E."/>
            <person name="Lindqvist C."/>
            <person name="Brody L.C."/>
            <person name="Mullikin J.C."/>
        </authorList>
    </citation>
    <scope>NUCLEOTIDE SEQUENCE [LARGE SCALE GENOMIC DNA]</scope>
</reference>
<comment type="subcellular location">
    <subcellularLocation>
        <location evidence="1">Chromosome</location>
    </subcellularLocation>
</comment>
<proteinExistence type="inferred from homology"/>
<dbReference type="STRING" id="9643.ENSUAMP00000033915"/>
<dbReference type="Pfam" id="PF00125">
    <property type="entry name" value="Histone"/>
    <property type="match status" value="1"/>
</dbReference>
<dbReference type="InterPro" id="IPR007125">
    <property type="entry name" value="H2A/H2B/H3"/>
</dbReference>
<sequence length="125" mass="14211">MGPIYIEPLIAPATGGVKKPHRYRPGTVALREIRRYQKSTELLIRKLPFQRLVREIAQDFKTDLRFQSSAVMALQEACEAYLVGLFEDTNLCAIHAKRVTIMPKDIQLHTGQWRGLDGPIGGLFY</sequence>